<evidence type="ECO:0000313" key="2">
    <source>
        <dbReference type="Proteomes" id="UP000233526"/>
    </source>
</evidence>
<proteinExistence type="predicted"/>
<sequence length="76" mass="8391">MRDPRKNPVPGDVITRFGSTREVTATKQNARGTLTHVVYRHPAVDLPETEATIASWRGWAKQDAMVVREGAACTTN</sequence>
<evidence type="ECO:0000313" key="1">
    <source>
        <dbReference type="EMBL" id="PKQ80114.1"/>
    </source>
</evidence>
<protein>
    <submittedName>
        <fullName evidence="1">Uncharacterized protein</fullName>
    </submittedName>
</protein>
<comment type="caution">
    <text evidence="1">The sequence shown here is derived from an EMBL/GenBank/DDBJ whole genome shotgun (WGS) entry which is preliminary data.</text>
</comment>
<name>A0A2N3J300_AERSO</name>
<dbReference type="RefSeq" id="WP_101316836.1">
    <property type="nucleotide sequence ID" value="NZ_CAWNSS010000028.1"/>
</dbReference>
<reference evidence="1 2" key="1">
    <citation type="journal article" date="2017" name="Front. Microbiol.">
        <title>Strong Genomic and Phenotypic Heterogeneity in the Aeromonas sobria Species Complex.</title>
        <authorList>
            <person name="Gauthier J."/>
            <person name="Vincent A.T."/>
            <person name="Charette S.J."/>
            <person name="Derome N."/>
        </authorList>
    </citation>
    <scope>NUCLEOTIDE SEQUENCE [LARGE SCALE GENOMIC DNA]</scope>
    <source>
        <strain evidence="1 2">JF2635</strain>
    </source>
</reference>
<dbReference type="EMBL" id="LJZX01000028">
    <property type="protein sequence ID" value="PKQ80114.1"/>
    <property type="molecule type" value="Genomic_DNA"/>
</dbReference>
<gene>
    <name evidence="1" type="ORF">AOX56_12730</name>
</gene>
<accession>A0A2N3J300</accession>
<organism evidence="1 2">
    <name type="scientific">Aeromonas sobria</name>
    <dbReference type="NCBI Taxonomy" id="646"/>
    <lineage>
        <taxon>Bacteria</taxon>
        <taxon>Pseudomonadati</taxon>
        <taxon>Pseudomonadota</taxon>
        <taxon>Gammaproteobacteria</taxon>
        <taxon>Aeromonadales</taxon>
        <taxon>Aeromonadaceae</taxon>
        <taxon>Aeromonas</taxon>
    </lineage>
</organism>
<dbReference type="Proteomes" id="UP000233526">
    <property type="component" value="Unassembled WGS sequence"/>
</dbReference>
<dbReference type="AlphaFoldDB" id="A0A2N3J300"/>